<keyword evidence="4" id="KW-1185">Reference proteome</keyword>
<dbReference type="Pfam" id="PF01926">
    <property type="entry name" value="MMR_HSR1"/>
    <property type="match status" value="1"/>
</dbReference>
<name>A0AAN6XWB0_9PEZI</name>
<keyword evidence="1" id="KW-0175">Coiled coil</keyword>
<dbReference type="AlphaFoldDB" id="A0AAN6XWB0"/>
<evidence type="ECO:0000313" key="3">
    <source>
        <dbReference type="EMBL" id="KAK4208099.1"/>
    </source>
</evidence>
<dbReference type="InterPro" id="IPR006073">
    <property type="entry name" value="GTP-bd"/>
</dbReference>
<dbReference type="Gene3D" id="3.40.50.300">
    <property type="entry name" value="P-loop containing nucleotide triphosphate hydrolases"/>
    <property type="match status" value="1"/>
</dbReference>
<reference evidence="3" key="1">
    <citation type="journal article" date="2023" name="Mol. Phylogenet. Evol.">
        <title>Genome-scale phylogeny and comparative genomics of the fungal order Sordariales.</title>
        <authorList>
            <person name="Hensen N."/>
            <person name="Bonometti L."/>
            <person name="Westerberg I."/>
            <person name="Brannstrom I.O."/>
            <person name="Guillou S."/>
            <person name="Cros-Aarteil S."/>
            <person name="Calhoun S."/>
            <person name="Haridas S."/>
            <person name="Kuo A."/>
            <person name="Mondo S."/>
            <person name="Pangilinan J."/>
            <person name="Riley R."/>
            <person name="LaButti K."/>
            <person name="Andreopoulos B."/>
            <person name="Lipzen A."/>
            <person name="Chen C."/>
            <person name="Yan M."/>
            <person name="Daum C."/>
            <person name="Ng V."/>
            <person name="Clum A."/>
            <person name="Steindorff A."/>
            <person name="Ohm R.A."/>
            <person name="Martin F."/>
            <person name="Silar P."/>
            <person name="Natvig D.O."/>
            <person name="Lalanne C."/>
            <person name="Gautier V."/>
            <person name="Ament-Velasquez S.L."/>
            <person name="Kruys A."/>
            <person name="Hutchinson M.I."/>
            <person name="Powell A.J."/>
            <person name="Barry K."/>
            <person name="Miller A.N."/>
            <person name="Grigoriev I.V."/>
            <person name="Debuchy R."/>
            <person name="Gladieux P."/>
            <person name="Hiltunen Thoren M."/>
            <person name="Johannesson H."/>
        </authorList>
    </citation>
    <scope>NUCLEOTIDE SEQUENCE</scope>
    <source>
        <strain evidence="3">PSN293</strain>
    </source>
</reference>
<gene>
    <name evidence="3" type="ORF">QBC37DRAFT_432461</name>
</gene>
<organism evidence="3 4">
    <name type="scientific">Rhypophila decipiens</name>
    <dbReference type="NCBI Taxonomy" id="261697"/>
    <lineage>
        <taxon>Eukaryota</taxon>
        <taxon>Fungi</taxon>
        <taxon>Dikarya</taxon>
        <taxon>Ascomycota</taxon>
        <taxon>Pezizomycotina</taxon>
        <taxon>Sordariomycetes</taxon>
        <taxon>Sordariomycetidae</taxon>
        <taxon>Sordariales</taxon>
        <taxon>Naviculisporaceae</taxon>
        <taxon>Rhypophila</taxon>
    </lineage>
</organism>
<keyword evidence="3" id="KW-0378">Hydrolase</keyword>
<dbReference type="EMBL" id="MU858258">
    <property type="protein sequence ID" value="KAK4208099.1"/>
    <property type="molecule type" value="Genomic_DNA"/>
</dbReference>
<protein>
    <submittedName>
        <fullName evidence="3">P-loop containing nucleoside triphosphate hydrolase protein</fullName>
    </submittedName>
</protein>
<accession>A0AAN6XWB0</accession>
<evidence type="ECO:0000313" key="4">
    <source>
        <dbReference type="Proteomes" id="UP001301769"/>
    </source>
</evidence>
<reference evidence="3" key="2">
    <citation type="submission" date="2023-05" db="EMBL/GenBank/DDBJ databases">
        <authorList>
            <consortium name="Lawrence Berkeley National Laboratory"/>
            <person name="Steindorff A."/>
            <person name="Hensen N."/>
            <person name="Bonometti L."/>
            <person name="Westerberg I."/>
            <person name="Brannstrom I.O."/>
            <person name="Guillou S."/>
            <person name="Cros-Aarteil S."/>
            <person name="Calhoun S."/>
            <person name="Haridas S."/>
            <person name="Kuo A."/>
            <person name="Mondo S."/>
            <person name="Pangilinan J."/>
            <person name="Riley R."/>
            <person name="Labutti K."/>
            <person name="Andreopoulos B."/>
            <person name="Lipzen A."/>
            <person name="Chen C."/>
            <person name="Yanf M."/>
            <person name="Daum C."/>
            <person name="Ng V."/>
            <person name="Clum A."/>
            <person name="Ohm R."/>
            <person name="Martin F."/>
            <person name="Silar P."/>
            <person name="Natvig D."/>
            <person name="Lalanne C."/>
            <person name="Gautier V."/>
            <person name="Ament-Velasquez S.L."/>
            <person name="Kruys A."/>
            <person name="Hutchinson M.I."/>
            <person name="Powell A.J."/>
            <person name="Barry K."/>
            <person name="Miller A.N."/>
            <person name="Grigoriev I.V."/>
            <person name="Debuchy R."/>
            <person name="Gladieux P."/>
            <person name="Thoren M.H."/>
            <person name="Johannesson H."/>
        </authorList>
    </citation>
    <scope>NUCLEOTIDE SEQUENCE</scope>
    <source>
        <strain evidence="3">PSN293</strain>
    </source>
</reference>
<dbReference type="CDD" id="cd00882">
    <property type="entry name" value="Ras_like_GTPase"/>
    <property type="match status" value="1"/>
</dbReference>
<feature type="domain" description="G" evidence="2">
    <location>
        <begin position="8"/>
        <end position="68"/>
    </location>
</feature>
<comment type="caution">
    <text evidence="3">The sequence shown here is derived from an EMBL/GenBank/DDBJ whole genome shotgun (WGS) entry which is preliminary data.</text>
</comment>
<dbReference type="Proteomes" id="UP001301769">
    <property type="component" value="Unassembled WGS sequence"/>
</dbReference>
<proteinExistence type="predicted"/>
<dbReference type="GO" id="GO:0016787">
    <property type="term" value="F:hydrolase activity"/>
    <property type="evidence" value="ECO:0007669"/>
    <property type="project" value="UniProtKB-KW"/>
</dbReference>
<dbReference type="GO" id="GO:0005525">
    <property type="term" value="F:GTP binding"/>
    <property type="evidence" value="ECO:0007669"/>
    <property type="project" value="InterPro"/>
</dbReference>
<sequence length="268" mass="30043">MATSDILIAVIGVTGAGKTSFISRATGRQDLLIGYDIDSCTQQVIPVTYSINGRTVTLIDTPGFDDSQRSELSILQLVADYMERTYAEGKLLSGIIMMQPLNETRLTGSERTRTTLFKKLLGEDAYQRVVIAPTMWDHLDDNTARLRESQRMQREDVWGDMVSRGAVVVRHSDAVQSATDIVHRFLAFDTTVELLVQRELTQNGGQLALTSAGKHLDQNMAATIQKLTQQVEQLQGSIEAAELRGKIAVLEAEQRMLRERRWWRCVVM</sequence>
<evidence type="ECO:0000256" key="1">
    <source>
        <dbReference type="SAM" id="Coils"/>
    </source>
</evidence>
<evidence type="ECO:0000259" key="2">
    <source>
        <dbReference type="Pfam" id="PF01926"/>
    </source>
</evidence>
<dbReference type="SUPFAM" id="SSF52540">
    <property type="entry name" value="P-loop containing nucleoside triphosphate hydrolases"/>
    <property type="match status" value="1"/>
</dbReference>
<feature type="coiled-coil region" evidence="1">
    <location>
        <begin position="224"/>
        <end position="260"/>
    </location>
</feature>
<dbReference type="InterPro" id="IPR027417">
    <property type="entry name" value="P-loop_NTPase"/>
</dbReference>